<evidence type="ECO:0000256" key="1">
    <source>
        <dbReference type="SAM" id="Phobius"/>
    </source>
</evidence>
<evidence type="ECO:0000313" key="3">
    <source>
        <dbReference type="Proteomes" id="UP000003639"/>
    </source>
</evidence>
<name>A6NT90_9FIRM</name>
<accession>A6NT90</accession>
<dbReference type="STRING" id="411467.BACCAP_01419"/>
<keyword evidence="1" id="KW-0472">Membrane</keyword>
<feature type="transmembrane region" description="Helical" evidence="1">
    <location>
        <begin position="12"/>
        <end position="37"/>
    </location>
</feature>
<keyword evidence="1" id="KW-1133">Transmembrane helix</keyword>
<keyword evidence="3" id="KW-1185">Reference proteome</keyword>
<keyword evidence="1" id="KW-0812">Transmembrane</keyword>
<reference evidence="2 3" key="1">
    <citation type="submission" date="2007-04" db="EMBL/GenBank/DDBJ databases">
        <authorList>
            <person name="Fulton L."/>
            <person name="Clifton S."/>
            <person name="Fulton B."/>
            <person name="Xu J."/>
            <person name="Minx P."/>
            <person name="Pepin K.H."/>
            <person name="Johnson M."/>
            <person name="Thiruvilangam P."/>
            <person name="Bhonagiri V."/>
            <person name="Nash W.E."/>
            <person name="Mardis E.R."/>
            <person name="Wilson R.K."/>
        </authorList>
    </citation>
    <scope>NUCLEOTIDE SEQUENCE [LARGE SCALE GENOMIC DNA]</scope>
    <source>
        <strain evidence="2 3">ATCC 29799</strain>
    </source>
</reference>
<dbReference type="Proteomes" id="UP000003639">
    <property type="component" value="Unassembled WGS sequence"/>
</dbReference>
<protein>
    <submittedName>
        <fullName evidence="2">Uncharacterized protein</fullName>
    </submittedName>
</protein>
<evidence type="ECO:0000313" key="2">
    <source>
        <dbReference type="EMBL" id="EDN00653.1"/>
    </source>
</evidence>
<dbReference type="AlphaFoldDB" id="A6NT90"/>
<gene>
    <name evidence="2" type="ORF">BACCAP_01419</name>
</gene>
<sequence>MKWRNFTGQACLPALGIFCPAGIFVFFSTKECAILFLSMD</sequence>
<dbReference type="EMBL" id="AAXG02000010">
    <property type="protein sequence ID" value="EDN00653.1"/>
    <property type="molecule type" value="Genomic_DNA"/>
</dbReference>
<reference evidence="2 3" key="2">
    <citation type="submission" date="2007-06" db="EMBL/GenBank/DDBJ databases">
        <title>Draft genome sequence of Pseudoflavonifractor capillosus ATCC 29799.</title>
        <authorList>
            <person name="Sudarsanam P."/>
            <person name="Ley R."/>
            <person name="Guruge J."/>
            <person name="Turnbaugh P.J."/>
            <person name="Mahowald M."/>
            <person name="Liep D."/>
            <person name="Gordon J."/>
        </authorList>
    </citation>
    <scope>NUCLEOTIDE SEQUENCE [LARGE SCALE GENOMIC DNA]</scope>
    <source>
        <strain evidence="2 3">ATCC 29799</strain>
    </source>
</reference>
<comment type="caution">
    <text evidence="2">The sequence shown here is derived from an EMBL/GenBank/DDBJ whole genome shotgun (WGS) entry which is preliminary data.</text>
</comment>
<organism evidence="2 3">
    <name type="scientific">Pseudoflavonifractor capillosus ATCC 29799</name>
    <dbReference type="NCBI Taxonomy" id="411467"/>
    <lineage>
        <taxon>Bacteria</taxon>
        <taxon>Bacillati</taxon>
        <taxon>Bacillota</taxon>
        <taxon>Clostridia</taxon>
        <taxon>Eubacteriales</taxon>
        <taxon>Oscillospiraceae</taxon>
        <taxon>Pseudoflavonifractor</taxon>
    </lineage>
</organism>
<proteinExistence type="predicted"/>